<dbReference type="Pfam" id="PF00239">
    <property type="entry name" value="Resolvase"/>
    <property type="match status" value="1"/>
</dbReference>
<geneLocation type="plasmid" evidence="3 4">
    <name>unnamed 2</name>
</geneLocation>
<dbReference type="Gene3D" id="3.90.1750.20">
    <property type="entry name" value="Putative Large Serine Recombinase, Chain B, Domain 2"/>
    <property type="match status" value="1"/>
</dbReference>
<evidence type="ECO:0000259" key="2">
    <source>
        <dbReference type="PROSITE" id="PS51737"/>
    </source>
</evidence>
<accession>A0A143DGV9</accession>
<gene>
    <name evidence="3" type="ORF">AY555_10825</name>
</gene>
<protein>
    <recommendedName>
        <fullName evidence="2">Recombinase domain-containing protein</fullName>
    </recommendedName>
</protein>
<feature type="domain" description="Recombinase" evidence="2">
    <location>
        <begin position="149"/>
        <end position="293"/>
    </location>
</feature>
<reference evidence="3 4" key="1">
    <citation type="submission" date="2016-02" db="EMBL/GenBank/DDBJ databases">
        <title>Complete Genome of H5569, the type strain of the newly described species Haematospirillium jordaniae.</title>
        <authorList>
            <person name="Nicholson A.C."/>
            <person name="Humrighouse B.W."/>
            <person name="Loparov V."/>
            <person name="McQuiston J.R."/>
        </authorList>
    </citation>
    <scope>NUCLEOTIDE SEQUENCE [LARGE SCALE GENOMIC DNA]</scope>
    <source>
        <strain evidence="3 4">H5569</strain>
        <plasmid evidence="4">Plasmid unnamed 2</plasmid>
    </source>
</reference>
<dbReference type="PANTHER" id="PTHR30461">
    <property type="entry name" value="DNA-INVERTASE FROM LAMBDOID PROPHAGE"/>
    <property type="match status" value="1"/>
</dbReference>
<dbReference type="InterPro" id="IPR036162">
    <property type="entry name" value="Resolvase-like_N_sf"/>
</dbReference>
<dbReference type="OrthoDB" id="9791494at2"/>
<dbReference type="SUPFAM" id="SSF53041">
    <property type="entry name" value="Resolvase-like"/>
    <property type="match status" value="1"/>
</dbReference>
<evidence type="ECO:0000313" key="4">
    <source>
        <dbReference type="Proteomes" id="UP000076066"/>
    </source>
</evidence>
<dbReference type="GeneID" id="53317642"/>
<proteinExistence type="predicted"/>
<sequence>MLVAIYARHSTDKQDTSSADQVARCIQFCADRGWTVSHIFADEALSGATMSHRENAKALVAAALAGEFEKVLSEDLSRLSRSQSDIAALYEKLRFMGIDIETIADGTINELHIGLKGTMNALYLRDLADKTRRGLRAITLRGKIPGGLCYGYRTKHRLDEKGELVRGEREIHPGEAEVIRRIYSEYHDGAILSEICEGLNDDGIASPRGGTWSISALVGTASRQTGVLRHTLYKGWITWNRQEYRVNPETGKRNCVVRPQSEWLRIPVPELAIVDEDLFDAVQRMIEDRSSMRHIRAADAKARSRERAMERQRKARSLQMKTGQTGSWFFTRRLRCAETGHPLTAAPPGYYGSRRTALWMIPRETIIVQGLEALNTVDLDTIRTFQETLSPDRQRHESAIERLQQQIDQATDEVKALLSDLGNRTNRPVIRSFLDDKEKQITNARLQLYTHQRELDKLIFRTDLANESLNRWKRLLARLKHDPSDGLSTVLVRTCINRLLVHVERNADDEPVRLWCTADINVPELLKLNTAIMPWDLIPEPWSRAATVELKDIPKPAKAKAKAKQKKKTV</sequence>
<dbReference type="PROSITE" id="PS51737">
    <property type="entry name" value="RECOMBINASE_DNA_BIND"/>
    <property type="match status" value="1"/>
</dbReference>
<keyword evidence="3" id="KW-0614">Plasmid</keyword>
<dbReference type="EMBL" id="CP014527">
    <property type="protein sequence ID" value="AMW35856.1"/>
    <property type="molecule type" value="Genomic_DNA"/>
</dbReference>
<dbReference type="SMART" id="SM00857">
    <property type="entry name" value="Resolvase"/>
    <property type="match status" value="1"/>
</dbReference>
<dbReference type="CDD" id="cd00338">
    <property type="entry name" value="Ser_Recombinase"/>
    <property type="match status" value="1"/>
</dbReference>
<name>A0A143DGV9_9PROT</name>
<keyword evidence="1" id="KW-0175">Coiled coil</keyword>
<dbReference type="Pfam" id="PF07508">
    <property type="entry name" value="Recombinase"/>
    <property type="match status" value="1"/>
</dbReference>
<dbReference type="InterPro" id="IPR038109">
    <property type="entry name" value="DNA_bind_recomb_sf"/>
</dbReference>
<dbReference type="PANTHER" id="PTHR30461:SF23">
    <property type="entry name" value="DNA RECOMBINASE-RELATED"/>
    <property type="match status" value="1"/>
</dbReference>
<dbReference type="RefSeq" id="WP_066137218.1">
    <property type="nucleotide sequence ID" value="NZ_CP014527.1"/>
</dbReference>
<dbReference type="GO" id="GO:0003677">
    <property type="term" value="F:DNA binding"/>
    <property type="evidence" value="ECO:0007669"/>
    <property type="project" value="InterPro"/>
</dbReference>
<evidence type="ECO:0000313" key="3">
    <source>
        <dbReference type="EMBL" id="AMW35856.1"/>
    </source>
</evidence>
<dbReference type="InterPro" id="IPR006119">
    <property type="entry name" value="Resolv_N"/>
</dbReference>
<dbReference type="InterPro" id="IPR050639">
    <property type="entry name" value="SSR_resolvase"/>
</dbReference>
<dbReference type="AlphaFoldDB" id="A0A143DGV9"/>
<organism evidence="3 4">
    <name type="scientific">Haematospirillum jordaniae</name>
    <dbReference type="NCBI Taxonomy" id="1549855"/>
    <lineage>
        <taxon>Bacteria</taxon>
        <taxon>Pseudomonadati</taxon>
        <taxon>Pseudomonadota</taxon>
        <taxon>Alphaproteobacteria</taxon>
        <taxon>Rhodospirillales</taxon>
        <taxon>Novispirillaceae</taxon>
        <taxon>Haematospirillum</taxon>
    </lineage>
</organism>
<dbReference type="InterPro" id="IPR011109">
    <property type="entry name" value="DNA_bind_recombinase_dom"/>
</dbReference>
<dbReference type="KEGG" id="hjo:AY555_10825"/>
<evidence type="ECO:0000256" key="1">
    <source>
        <dbReference type="SAM" id="Coils"/>
    </source>
</evidence>
<dbReference type="Proteomes" id="UP000076066">
    <property type="component" value="Plasmid unnamed 2"/>
</dbReference>
<feature type="coiled-coil region" evidence="1">
    <location>
        <begin position="393"/>
        <end position="454"/>
    </location>
</feature>
<dbReference type="GO" id="GO:0000150">
    <property type="term" value="F:DNA strand exchange activity"/>
    <property type="evidence" value="ECO:0007669"/>
    <property type="project" value="InterPro"/>
</dbReference>
<keyword evidence="4" id="KW-1185">Reference proteome</keyword>
<dbReference type="Gene3D" id="3.40.50.1390">
    <property type="entry name" value="Resolvase, N-terminal catalytic domain"/>
    <property type="match status" value="1"/>
</dbReference>